<keyword evidence="1 5" id="KW-0479">Metal-binding</keyword>
<dbReference type="GO" id="GO:0005634">
    <property type="term" value="C:nucleus"/>
    <property type="evidence" value="ECO:0007669"/>
    <property type="project" value="TreeGrafter"/>
</dbReference>
<gene>
    <name evidence="8" type="ORF">KQ657_005012</name>
</gene>
<evidence type="ECO:0000256" key="4">
    <source>
        <dbReference type="ARBA" id="ARBA00023038"/>
    </source>
</evidence>
<feature type="compositionally biased region" description="Low complexity" evidence="6">
    <location>
        <begin position="188"/>
        <end position="202"/>
    </location>
</feature>
<evidence type="ECO:0000256" key="2">
    <source>
        <dbReference type="ARBA" id="ARBA00022737"/>
    </source>
</evidence>
<sequence>MPRCNASAFPPFKLEYRYRGVYERAGFDYDKYNPRATSPTQLLSPNSNPGRNYSNSQSATTGQAAKKLSSISSNATSRHTSNCTTTSTRQTLVSLSPRNSPPHFSNNSPTADHTTTTSNPNGYHAYSKGDDLLIYTVRPVPLPEVESLSRVTLIQMSIPSDTHSLPPQSIHSNQKLHSYSYSSNPELSTSTSTAPPTYAPSKTKNHKNLNLVLEKSNFKQAPVELVVPTIPLPYPASHKLPDSILSPESSLPAGAHDTNINNNIHNTNYTHTNNPAVYNDSGMLSLPQQNDNRLSTLLMVSSIISKEEPSMSFANDEEEDEDDSQINKELEMQLQQLKWTGSISSASVNGSSAGEQLTSSLKSPLIVTNEHEHDHDDDDVLVNETINSLGFDITPKLHQYEDGSQSGEPRTVISEFDDLNVEPLLVKRIKSARATGEEEDEVIAPLNVKRRSPSLHNIPRFEVSDNSMSDVEETLPLNPNPSQIFVGEGIENESPTVPRRLRPVSPTATKAQTQTQTQTQAQTQSQQVQSNHSTASPPKSEHNNVLYPPGQGPCRGCNDTIDSNSTSRHLKPIFTSTTDVKSTLSGQWHRKCFQCHHDQCGTRFSKTTPCYVFEDQPYCFDHYSILNGTVCEECQEGLEGEYIETELQLKFHPACLRCMQCKNHITGGESYYIHNNIVYCETDAALISLNPGDSKMEKRRTRIMFT</sequence>
<evidence type="ECO:0000259" key="7">
    <source>
        <dbReference type="PROSITE" id="PS50023"/>
    </source>
</evidence>
<evidence type="ECO:0000256" key="1">
    <source>
        <dbReference type="ARBA" id="ARBA00022723"/>
    </source>
</evidence>
<dbReference type="GeneID" id="66118386"/>
<proteinExistence type="predicted"/>
<dbReference type="Proteomes" id="UP000790833">
    <property type="component" value="Unassembled WGS sequence"/>
</dbReference>
<keyword evidence="3 5" id="KW-0862">Zinc</keyword>
<evidence type="ECO:0000313" key="8">
    <source>
        <dbReference type="EMBL" id="KAG7194284.1"/>
    </source>
</evidence>
<keyword evidence="4 5" id="KW-0440">LIM domain</keyword>
<evidence type="ECO:0000256" key="5">
    <source>
        <dbReference type="PROSITE-ProRule" id="PRU00125"/>
    </source>
</evidence>
<organism evidence="8 9">
    <name type="scientific">Scheffersomyces spartinae</name>
    <dbReference type="NCBI Taxonomy" id="45513"/>
    <lineage>
        <taxon>Eukaryota</taxon>
        <taxon>Fungi</taxon>
        <taxon>Dikarya</taxon>
        <taxon>Ascomycota</taxon>
        <taxon>Saccharomycotina</taxon>
        <taxon>Pichiomycetes</taxon>
        <taxon>Debaryomycetaceae</taxon>
        <taxon>Scheffersomyces</taxon>
    </lineage>
</organism>
<dbReference type="EMBL" id="JAHMUF010000008">
    <property type="protein sequence ID" value="KAG7194284.1"/>
    <property type="molecule type" value="Genomic_DNA"/>
</dbReference>
<keyword evidence="2" id="KW-0677">Repeat</keyword>
<dbReference type="PANTHER" id="PTHR24205">
    <property type="entry name" value="FOUR AND A HALF LIM DOMAINS PROTEIN"/>
    <property type="match status" value="1"/>
</dbReference>
<dbReference type="CDD" id="cd08368">
    <property type="entry name" value="LIM"/>
    <property type="match status" value="1"/>
</dbReference>
<evidence type="ECO:0000313" key="9">
    <source>
        <dbReference type="Proteomes" id="UP000790833"/>
    </source>
</evidence>
<dbReference type="Pfam" id="PF00412">
    <property type="entry name" value="LIM"/>
    <property type="match status" value="2"/>
</dbReference>
<accession>A0A9P7VAC1</accession>
<feature type="compositionally biased region" description="Low complexity" evidence="6">
    <location>
        <begin position="76"/>
        <end position="91"/>
    </location>
</feature>
<feature type="compositionally biased region" description="Polar residues" evidence="6">
    <location>
        <begin position="35"/>
        <end position="75"/>
    </location>
</feature>
<dbReference type="PROSITE" id="PS00478">
    <property type="entry name" value="LIM_DOMAIN_1"/>
    <property type="match status" value="1"/>
</dbReference>
<feature type="compositionally biased region" description="Polar residues" evidence="6">
    <location>
        <begin position="92"/>
        <end position="121"/>
    </location>
</feature>
<feature type="region of interest" description="Disordered" evidence="6">
    <location>
        <begin position="178"/>
        <end position="204"/>
    </location>
</feature>
<dbReference type="GO" id="GO:0003712">
    <property type="term" value="F:transcription coregulator activity"/>
    <property type="evidence" value="ECO:0007669"/>
    <property type="project" value="TreeGrafter"/>
</dbReference>
<dbReference type="InterPro" id="IPR001781">
    <property type="entry name" value="Znf_LIM"/>
</dbReference>
<evidence type="ECO:0000256" key="3">
    <source>
        <dbReference type="ARBA" id="ARBA00022833"/>
    </source>
</evidence>
<feature type="region of interest" description="Disordered" evidence="6">
    <location>
        <begin position="464"/>
        <end position="551"/>
    </location>
</feature>
<feature type="region of interest" description="Disordered" evidence="6">
    <location>
        <begin position="29"/>
        <end position="124"/>
    </location>
</feature>
<comment type="caution">
    <text evidence="8">The sequence shown here is derived from an EMBL/GenBank/DDBJ whole genome shotgun (WGS) entry which is preliminary data.</text>
</comment>
<dbReference type="PROSITE" id="PS50023">
    <property type="entry name" value="LIM_DOMAIN_2"/>
    <property type="match status" value="1"/>
</dbReference>
<reference evidence="8" key="1">
    <citation type="submission" date="2021-03" db="EMBL/GenBank/DDBJ databases">
        <authorList>
            <person name="Palmer J.M."/>
        </authorList>
    </citation>
    <scope>NUCLEOTIDE SEQUENCE</scope>
    <source>
        <strain evidence="8">ARV_011</strain>
    </source>
</reference>
<keyword evidence="9" id="KW-1185">Reference proteome</keyword>
<dbReference type="OrthoDB" id="1112565at2759"/>
<feature type="compositionally biased region" description="Polar residues" evidence="6">
    <location>
        <begin position="178"/>
        <end position="187"/>
    </location>
</feature>
<evidence type="ECO:0000256" key="6">
    <source>
        <dbReference type="SAM" id="MobiDB-lite"/>
    </source>
</evidence>
<protein>
    <recommendedName>
        <fullName evidence="7">LIM zinc-binding domain-containing protein</fullName>
    </recommendedName>
</protein>
<feature type="compositionally biased region" description="Low complexity" evidence="6">
    <location>
        <begin position="507"/>
        <end position="529"/>
    </location>
</feature>
<dbReference type="SMART" id="SM00132">
    <property type="entry name" value="LIM"/>
    <property type="match status" value="2"/>
</dbReference>
<feature type="domain" description="LIM zinc-binding" evidence="7">
    <location>
        <begin position="629"/>
        <end position="690"/>
    </location>
</feature>
<dbReference type="GO" id="GO:0046872">
    <property type="term" value="F:metal ion binding"/>
    <property type="evidence" value="ECO:0007669"/>
    <property type="project" value="UniProtKB-KW"/>
</dbReference>
<dbReference type="PANTHER" id="PTHR24205:SF16">
    <property type="entry name" value="GH01042P-RELATED"/>
    <property type="match status" value="1"/>
</dbReference>
<dbReference type="AlphaFoldDB" id="A0A9P7VAC1"/>
<dbReference type="SUPFAM" id="SSF57716">
    <property type="entry name" value="Glucocorticoid receptor-like (DNA-binding domain)"/>
    <property type="match status" value="1"/>
</dbReference>
<name>A0A9P7VAC1_9ASCO</name>
<dbReference type="Gene3D" id="2.10.110.10">
    <property type="entry name" value="Cysteine Rich Protein"/>
    <property type="match status" value="2"/>
</dbReference>
<dbReference type="GO" id="GO:0030695">
    <property type="term" value="F:GTPase regulator activity"/>
    <property type="evidence" value="ECO:0007669"/>
    <property type="project" value="UniProtKB-ARBA"/>
</dbReference>
<dbReference type="RefSeq" id="XP_043049831.1">
    <property type="nucleotide sequence ID" value="XM_043195658.1"/>
</dbReference>